<dbReference type="EMBL" id="CP106738">
    <property type="protein sequence ID" value="UXX85025.1"/>
    <property type="molecule type" value="Genomic_DNA"/>
</dbReference>
<dbReference type="Proteomes" id="UP001064087">
    <property type="component" value="Chromosome"/>
</dbReference>
<organism evidence="1 2">
    <name type="scientific">Roseovarius pelagicus</name>
    <dbReference type="NCBI Taxonomy" id="2980108"/>
    <lineage>
        <taxon>Bacteria</taxon>
        <taxon>Pseudomonadati</taxon>
        <taxon>Pseudomonadota</taxon>
        <taxon>Alphaproteobacteria</taxon>
        <taxon>Rhodobacterales</taxon>
        <taxon>Roseobacteraceae</taxon>
        <taxon>Roseovarius</taxon>
    </lineage>
</organism>
<protein>
    <submittedName>
        <fullName evidence="1">Uncharacterized protein</fullName>
    </submittedName>
</protein>
<name>A0ABY6DMM9_9RHOB</name>
<sequence length="286" mass="31897">MPKSITLKLLAFAASLLIAPSILPAQVLSLYFLNKDNNGAYTVVPLADMQNETFENLENGSERVLDIYATEFYIGDLPDLWLNDVALSLSASTDVTQSASLGENGEIGMTIVLREKDDTRVEGYQGRALIRKLPFKSEIQLTVSLTELDGASKKNIEMAKNLIVSQTGSDTKSLIDLDLGNSYVKLAMAVYNIIDEEKKKDDEIWNSPFTFLTNPPEGLMPLRSGEWLLISTDNKKKRYNLDVPRDVTYVDRKLKLADEAVTNKKRMPTYLILSVVSGIQAIPEQR</sequence>
<dbReference type="RefSeq" id="WP_263049069.1">
    <property type="nucleotide sequence ID" value="NZ_CP106738.1"/>
</dbReference>
<evidence type="ECO:0000313" key="1">
    <source>
        <dbReference type="EMBL" id="UXX85025.1"/>
    </source>
</evidence>
<keyword evidence="2" id="KW-1185">Reference proteome</keyword>
<accession>A0ABY6DMM9</accession>
<proteinExistence type="predicted"/>
<reference evidence="1" key="1">
    <citation type="submission" date="2022-10" db="EMBL/GenBank/DDBJ databases">
        <title>Roseovarius pelagicus sp. nov., isolated from Arctic seawater.</title>
        <authorList>
            <person name="Hong Y.W."/>
            <person name="Hwang C.Y."/>
        </authorList>
    </citation>
    <scope>NUCLEOTIDE SEQUENCE</scope>
    <source>
        <strain evidence="1">HL-MP18</strain>
    </source>
</reference>
<gene>
    <name evidence="1" type="ORF">N7U68_10450</name>
</gene>
<evidence type="ECO:0000313" key="2">
    <source>
        <dbReference type="Proteomes" id="UP001064087"/>
    </source>
</evidence>